<dbReference type="SUPFAM" id="SSF55073">
    <property type="entry name" value="Nucleotide cyclase"/>
    <property type="match status" value="1"/>
</dbReference>
<dbReference type="SUPFAM" id="SSF48452">
    <property type="entry name" value="TPR-like"/>
    <property type="match status" value="1"/>
</dbReference>
<dbReference type="InterPro" id="IPR050697">
    <property type="entry name" value="Adenylyl/Guanylyl_Cyclase_3/4"/>
</dbReference>
<dbReference type="PANTHER" id="PTHR43081">
    <property type="entry name" value="ADENYLATE CYCLASE, TERMINAL-DIFFERENTIATION SPECIFIC-RELATED"/>
    <property type="match status" value="1"/>
</dbReference>
<dbReference type="PROSITE" id="PS50125">
    <property type="entry name" value="GUANYLATE_CYCLASE_2"/>
    <property type="match status" value="1"/>
</dbReference>
<dbReference type="RefSeq" id="WP_126924241.1">
    <property type="nucleotide sequence ID" value="NZ_ML133696.1"/>
</dbReference>
<name>A0A3S0SMJ2_9HYPH</name>
<feature type="domain" description="Guanylate cyclase" evidence="1">
    <location>
        <begin position="12"/>
        <end position="124"/>
    </location>
</feature>
<dbReference type="PANTHER" id="PTHR43081:SF19">
    <property type="entry name" value="PH-SENSITIVE ADENYLATE CYCLASE RV1264"/>
    <property type="match status" value="1"/>
</dbReference>
<accession>A0A3S0SMJ2</accession>
<comment type="caution">
    <text evidence="2">The sequence shown here is derived from an EMBL/GenBank/DDBJ whole genome shotgun (WGS) entry which is preliminary data.</text>
</comment>
<dbReference type="GO" id="GO:0035556">
    <property type="term" value="P:intracellular signal transduction"/>
    <property type="evidence" value="ECO:0007669"/>
    <property type="project" value="InterPro"/>
</dbReference>
<dbReference type="GO" id="GO:0006171">
    <property type="term" value="P:cAMP biosynthetic process"/>
    <property type="evidence" value="ECO:0007669"/>
    <property type="project" value="TreeGrafter"/>
</dbReference>
<evidence type="ECO:0000259" key="1">
    <source>
        <dbReference type="PROSITE" id="PS50125"/>
    </source>
</evidence>
<dbReference type="InterPro" id="IPR001054">
    <property type="entry name" value="A/G_cyclase"/>
</dbReference>
<dbReference type="Gene3D" id="3.30.70.1230">
    <property type="entry name" value="Nucleotide cyclase"/>
    <property type="match status" value="1"/>
</dbReference>
<evidence type="ECO:0000313" key="3">
    <source>
        <dbReference type="Proteomes" id="UP000278823"/>
    </source>
</evidence>
<sequence>MASVPVKRRLAAIMATDVVGYARLMESDEEATLALIKALQADVIAPNIERNGGRIFKLIGDGTLSVFDSATGAVECAMAIQRELVRRESESAHIVLRIGINLADVLVDGMDMFGDGVNVASRVEAGAVPGGICITDGVYHQIATRIGGAFLEGGEKRLKNIERPVRVWHWQPSHTGTVKAEPSRIAESAATLDQEKVLVRVGVTSSALPHQQEVIGLITSGLEQYLSDRHWIDVASVSTAEMGSRAYDYTVSIGVHGAGPFRLNARFLRTSATSILWSRAFDLPVDCDIDAIESVAAEIVSLVVDKVLSTAATTLARKPEASWSAYENFLYGRMLDAKHLLPEAERFFQKATELDPALIDAHAMYAIALGYRFSMDGMIERLHRAAEISRIALRLDNNHAYSQYAAALVQLAMRNYDGAKSHYAKARDLAPGDVEIRADHAELLHYVGDLETAATEIEECFRKSKYRPVWFWTSRGLIRFQQGRPDAAVEDFENVPNKSWRTLILLAAAHALRGDEERRRHNEVEARSLEPRLGPELVRRTFPYRDEGALAKLLGAFGVGA</sequence>
<gene>
    <name evidence="2" type="ORF">EFQ99_26875</name>
</gene>
<evidence type="ECO:0000313" key="2">
    <source>
        <dbReference type="EMBL" id="RUM21434.1"/>
    </source>
</evidence>
<dbReference type="Proteomes" id="UP000278823">
    <property type="component" value="Unassembled WGS sequence"/>
</dbReference>
<dbReference type="AlphaFoldDB" id="A0A3S0SMJ2"/>
<dbReference type="OrthoDB" id="54411at2"/>
<dbReference type="InterPro" id="IPR029787">
    <property type="entry name" value="Nucleotide_cyclase"/>
</dbReference>
<dbReference type="GO" id="GO:0004016">
    <property type="term" value="F:adenylate cyclase activity"/>
    <property type="evidence" value="ECO:0007669"/>
    <property type="project" value="UniProtKB-ARBA"/>
</dbReference>
<dbReference type="Gene3D" id="1.25.40.10">
    <property type="entry name" value="Tetratricopeptide repeat domain"/>
    <property type="match status" value="1"/>
</dbReference>
<dbReference type="EMBL" id="RJTH01000012">
    <property type="protein sequence ID" value="RUM21434.1"/>
    <property type="molecule type" value="Genomic_DNA"/>
</dbReference>
<dbReference type="Pfam" id="PF00211">
    <property type="entry name" value="Guanylate_cyc"/>
    <property type="match status" value="1"/>
</dbReference>
<protein>
    <submittedName>
        <fullName evidence="2">Adenylate/guanylate cyclase domain-containing protein</fullName>
    </submittedName>
</protein>
<reference evidence="3" key="1">
    <citation type="submission" date="2018-11" db="EMBL/GenBank/DDBJ databases">
        <title>Rhizobium chutanense sp. nov., isolated from root nodules of Phaseolus vulgaris in China.</title>
        <authorList>
            <person name="Huo Y."/>
        </authorList>
    </citation>
    <scope>NUCLEOTIDE SEQUENCE [LARGE SCALE GENOMIC DNA]</scope>
    <source>
        <strain evidence="3">CCBAU 65647</strain>
    </source>
</reference>
<dbReference type="CDD" id="cd07302">
    <property type="entry name" value="CHD"/>
    <property type="match status" value="1"/>
</dbReference>
<proteinExistence type="predicted"/>
<dbReference type="InterPro" id="IPR019734">
    <property type="entry name" value="TPR_rpt"/>
</dbReference>
<dbReference type="InterPro" id="IPR011990">
    <property type="entry name" value="TPR-like_helical_dom_sf"/>
</dbReference>
<dbReference type="SMART" id="SM00028">
    <property type="entry name" value="TPR"/>
    <property type="match status" value="3"/>
</dbReference>
<organism evidence="2 3">
    <name type="scientific">Rhizobium vallis</name>
    <dbReference type="NCBI Taxonomy" id="634290"/>
    <lineage>
        <taxon>Bacteria</taxon>
        <taxon>Pseudomonadati</taxon>
        <taxon>Pseudomonadota</taxon>
        <taxon>Alphaproteobacteria</taxon>
        <taxon>Hyphomicrobiales</taxon>
        <taxon>Rhizobiaceae</taxon>
        <taxon>Rhizobium/Agrobacterium group</taxon>
        <taxon>Rhizobium</taxon>
    </lineage>
</organism>
<keyword evidence="3" id="KW-1185">Reference proteome</keyword>